<proteinExistence type="predicted"/>
<reference evidence="4" key="1">
    <citation type="journal article" date="2019" name="Int. J. Syst. Evol. Microbiol.">
        <title>The Global Catalogue of Microorganisms (GCM) 10K type strain sequencing project: providing services to taxonomists for standard genome sequencing and annotation.</title>
        <authorList>
            <consortium name="The Broad Institute Genomics Platform"/>
            <consortium name="The Broad Institute Genome Sequencing Center for Infectious Disease"/>
            <person name="Wu L."/>
            <person name="Ma J."/>
        </authorList>
    </citation>
    <scope>NUCLEOTIDE SEQUENCE [LARGE SCALE GENOMIC DNA]</scope>
    <source>
        <strain evidence="4">CGMCC 1.10188</strain>
    </source>
</reference>
<comment type="caution">
    <text evidence="3">The sequence shown here is derived from an EMBL/GenBank/DDBJ whole genome shotgun (WGS) entry which is preliminary data.</text>
</comment>
<evidence type="ECO:0000313" key="4">
    <source>
        <dbReference type="Proteomes" id="UP000603352"/>
    </source>
</evidence>
<dbReference type="SUPFAM" id="SSF48452">
    <property type="entry name" value="TPR-like"/>
    <property type="match status" value="3"/>
</dbReference>
<organism evidence="3 4">
    <name type="scientific">Tistrella bauzanensis</name>
    <dbReference type="NCBI Taxonomy" id="657419"/>
    <lineage>
        <taxon>Bacteria</taxon>
        <taxon>Pseudomonadati</taxon>
        <taxon>Pseudomonadota</taxon>
        <taxon>Alphaproteobacteria</taxon>
        <taxon>Geminicoccales</taxon>
        <taxon>Geminicoccaceae</taxon>
        <taxon>Tistrella</taxon>
    </lineage>
</organism>
<dbReference type="PROSITE" id="PS50005">
    <property type="entry name" value="TPR"/>
    <property type="match status" value="2"/>
</dbReference>
<feature type="repeat" description="TPR" evidence="1">
    <location>
        <begin position="413"/>
        <end position="446"/>
    </location>
</feature>
<dbReference type="RefSeq" id="WP_188574033.1">
    <property type="nucleotide sequence ID" value="NZ_BMDZ01000001.1"/>
</dbReference>
<dbReference type="Gene3D" id="1.25.40.10">
    <property type="entry name" value="Tetratricopeptide repeat domain"/>
    <property type="match status" value="4"/>
</dbReference>
<dbReference type="PANTHER" id="PTHR12558">
    <property type="entry name" value="CELL DIVISION CYCLE 16,23,27"/>
    <property type="match status" value="1"/>
</dbReference>
<gene>
    <name evidence="3" type="ORF">GCM10011505_01430</name>
</gene>
<keyword evidence="1" id="KW-0802">TPR repeat</keyword>
<evidence type="ECO:0000256" key="2">
    <source>
        <dbReference type="SAM" id="SignalP"/>
    </source>
</evidence>
<name>A0ABQ1I8G6_9PROT</name>
<feature type="repeat" description="TPR" evidence="1">
    <location>
        <begin position="482"/>
        <end position="515"/>
    </location>
</feature>
<feature type="signal peptide" evidence="2">
    <location>
        <begin position="1"/>
        <end position="26"/>
    </location>
</feature>
<protein>
    <recommendedName>
        <fullName evidence="5">Tetratricopeptide repeat protein</fullName>
    </recommendedName>
</protein>
<dbReference type="Pfam" id="PF13432">
    <property type="entry name" value="TPR_16"/>
    <property type="match status" value="1"/>
</dbReference>
<accession>A0ABQ1I8G6</accession>
<feature type="chain" id="PRO_5045121315" description="Tetratricopeptide repeat protein" evidence="2">
    <location>
        <begin position="27"/>
        <end position="590"/>
    </location>
</feature>
<evidence type="ECO:0008006" key="5">
    <source>
        <dbReference type="Google" id="ProtNLM"/>
    </source>
</evidence>
<evidence type="ECO:0000256" key="1">
    <source>
        <dbReference type="PROSITE-ProRule" id="PRU00339"/>
    </source>
</evidence>
<dbReference type="SMART" id="SM00028">
    <property type="entry name" value="TPR"/>
    <property type="match status" value="8"/>
</dbReference>
<dbReference type="PROSITE" id="PS51257">
    <property type="entry name" value="PROKAR_LIPOPROTEIN"/>
    <property type="match status" value="1"/>
</dbReference>
<keyword evidence="4" id="KW-1185">Reference proteome</keyword>
<dbReference type="Proteomes" id="UP000603352">
    <property type="component" value="Unassembled WGS sequence"/>
</dbReference>
<dbReference type="InterPro" id="IPR019734">
    <property type="entry name" value="TPR_rpt"/>
</dbReference>
<sequence length="590" mass="63828">MRRAGSGRAGAMIVAALAAGLLAACAGPVAGPVSEVRVGRTFTGNYLAGRYAQTRDDFSAAASFYRAALDQAPNDAELLRRAMLLTAGEGDIDQALDYAGRVQALEPAAPFSDLLLILHSINTGELIEAERMADRMDRGGVNGLLAPVVDAWIRYGRGRSGEAVTALDRLAGNPAFASFRYQHAALIHDLAGQTDGATANYELALSAGGPTSVRLIQAYASHLVRTGNRDMAGQLYREMLRDAPESTTLRRTLARIEAGDDLPRTVPDYRAGIAEALYSVAGLLLRDQVLGAALFYGRLALYMRPDFADARYLVGEIYERAGDHRAALDTFRTIDDDGAVADAAAIRIAENLARKGETEQAETLLKARVDAGQRDAVISLAEIYRQQERWDDAAAAYGQVIASLGGQPGPEQWDLFYARGVAYERAGRWPEAEADFLTALQLSPDQPLVLNYLGYSWVEKGMNLARARGMLERAVALRPRDGFIIDSLGWALYQLGLFDEAVERLEQAVMLQPNDPTINDHLGDAYWRVGRDREARFQWSHALVFNPEPAQAEALRRKLNEGLPPAAGILRSAGVVDASGASIARAAAAE</sequence>
<dbReference type="InterPro" id="IPR011990">
    <property type="entry name" value="TPR-like_helical_dom_sf"/>
</dbReference>
<keyword evidence="2" id="KW-0732">Signal</keyword>
<dbReference type="PANTHER" id="PTHR12558:SF13">
    <property type="entry name" value="CELL DIVISION CYCLE PROTEIN 27 HOMOLOG"/>
    <property type="match status" value="1"/>
</dbReference>
<dbReference type="Pfam" id="PF13414">
    <property type="entry name" value="TPR_11"/>
    <property type="match status" value="1"/>
</dbReference>
<dbReference type="EMBL" id="BMDZ01000001">
    <property type="protein sequence ID" value="GGB23916.1"/>
    <property type="molecule type" value="Genomic_DNA"/>
</dbReference>
<evidence type="ECO:0000313" key="3">
    <source>
        <dbReference type="EMBL" id="GGB23916.1"/>
    </source>
</evidence>